<dbReference type="EMBL" id="AVOT02036524">
    <property type="protein sequence ID" value="MBW0531057.1"/>
    <property type="molecule type" value="Genomic_DNA"/>
</dbReference>
<organism evidence="2 3">
    <name type="scientific">Austropuccinia psidii MF-1</name>
    <dbReference type="NCBI Taxonomy" id="1389203"/>
    <lineage>
        <taxon>Eukaryota</taxon>
        <taxon>Fungi</taxon>
        <taxon>Dikarya</taxon>
        <taxon>Basidiomycota</taxon>
        <taxon>Pucciniomycotina</taxon>
        <taxon>Pucciniomycetes</taxon>
        <taxon>Pucciniales</taxon>
        <taxon>Sphaerophragmiaceae</taxon>
        <taxon>Austropuccinia</taxon>
    </lineage>
</organism>
<name>A0A9Q3I8L5_9BASI</name>
<dbReference type="OrthoDB" id="1408296at2759"/>
<dbReference type="AlphaFoldDB" id="A0A9Q3I8L5"/>
<keyword evidence="3" id="KW-1185">Reference proteome</keyword>
<keyword evidence="1" id="KW-0507">mRNA processing</keyword>
<evidence type="ECO:0000313" key="2">
    <source>
        <dbReference type="EMBL" id="MBW0531057.1"/>
    </source>
</evidence>
<accession>A0A9Q3I8L5</accession>
<feature type="non-terminal residue" evidence="2">
    <location>
        <position position="1"/>
    </location>
</feature>
<evidence type="ECO:0008006" key="4">
    <source>
        <dbReference type="Google" id="ProtNLM"/>
    </source>
</evidence>
<comment type="caution">
    <text evidence="2">The sequence shown here is derived from an EMBL/GenBank/DDBJ whole genome shotgun (WGS) entry which is preliminary data.</text>
</comment>
<evidence type="ECO:0000313" key="3">
    <source>
        <dbReference type="Proteomes" id="UP000765509"/>
    </source>
</evidence>
<dbReference type="GO" id="GO:0003676">
    <property type="term" value="F:nucleic acid binding"/>
    <property type="evidence" value="ECO:0007669"/>
    <property type="project" value="InterPro"/>
</dbReference>
<proteinExistence type="predicted"/>
<sequence length="360" mass="41559">YGPSPLNNSYFKTFILTFFVLATRSGKFYKMADQKDKGILQPVNQDDLAASSRIRRQLETESLGHSLTPHLDKDGPNFHQWSRILNHLVENIFDIESYFSSEEHDGSWGRNRQIQTFIEKSIDQALRHHSDDEDESRNVYALLRDRFNRTSWSRVMTLWGDLGDLLAVIFHHQNQQCFHDIENALDGKLAIDRTAHISPKDVLEVLERVMKRLNLLNQINVMVAASSTDQRFGEAKQSISNAPNKPRQQLNARREEWILKHISQDKPCFWCFEWGHWKQDCPVRLAGKPKQADPRLKDLAIKIKKSSFLSHPALAKVDVFEEDSFFEVHVVAVEAMKVFAELVLLDSGATHHVTNNQSLF</sequence>
<dbReference type="GO" id="GO:0006397">
    <property type="term" value="P:mRNA processing"/>
    <property type="evidence" value="ECO:0007669"/>
    <property type="project" value="UniProtKB-KW"/>
</dbReference>
<gene>
    <name evidence="2" type="ORF">O181_070772</name>
</gene>
<dbReference type="SUPFAM" id="SSF57756">
    <property type="entry name" value="Retrovirus zinc finger-like domains"/>
    <property type="match status" value="1"/>
</dbReference>
<dbReference type="Proteomes" id="UP000765509">
    <property type="component" value="Unassembled WGS sequence"/>
</dbReference>
<dbReference type="InterPro" id="IPR036875">
    <property type="entry name" value="Znf_CCHC_sf"/>
</dbReference>
<evidence type="ECO:0000256" key="1">
    <source>
        <dbReference type="ARBA" id="ARBA00022664"/>
    </source>
</evidence>
<reference evidence="2" key="1">
    <citation type="submission" date="2021-03" db="EMBL/GenBank/DDBJ databases">
        <title>Draft genome sequence of rust myrtle Austropuccinia psidii MF-1, a brazilian biotype.</title>
        <authorList>
            <person name="Quecine M.C."/>
            <person name="Pachon D.M.R."/>
            <person name="Bonatelli M.L."/>
            <person name="Correr F.H."/>
            <person name="Franceschini L.M."/>
            <person name="Leite T.F."/>
            <person name="Margarido G.R.A."/>
            <person name="Almeida C.A."/>
            <person name="Ferrarezi J.A."/>
            <person name="Labate C.A."/>
        </authorList>
    </citation>
    <scope>NUCLEOTIDE SEQUENCE</scope>
    <source>
        <strain evidence="2">MF-1</strain>
    </source>
</reference>
<dbReference type="GO" id="GO:0008270">
    <property type="term" value="F:zinc ion binding"/>
    <property type="evidence" value="ECO:0007669"/>
    <property type="project" value="InterPro"/>
</dbReference>
<protein>
    <recommendedName>
        <fullName evidence="4">CCHC-type domain-containing protein</fullName>
    </recommendedName>
</protein>